<organism evidence="2 3">
    <name type="scientific">Trichonephila clavipes</name>
    <name type="common">Golden silk orbweaver</name>
    <name type="synonym">Nephila clavipes</name>
    <dbReference type="NCBI Taxonomy" id="2585209"/>
    <lineage>
        <taxon>Eukaryota</taxon>
        <taxon>Metazoa</taxon>
        <taxon>Ecdysozoa</taxon>
        <taxon>Arthropoda</taxon>
        <taxon>Chelicerata</taxon>
        <taxon>Arachnida</taxon>
        <taxon>Araneae</taxon>
        <taxon>Araneomorphae</taxon>
        <taxon>Entelegynae</taxon>
        <taxon>Araneoidea</taxon>
        <taxon>Nephilidae</taxon>
        <taxon>Trichonephila</taxon>
    </lineage>
</organism>
<keyword evidence="3" id="KW-1185">Reference proteome</keyword>
<dbReference type="AlphaFoldDB" id="A0A8X6VM41"/>
<gene>
    <name evidence="2" type="ORF">TNCV_666801</name>
</gene>
<feature type="chain" id="PRO_5036455874" description="RNase H type-1 domain-containing protein" evidence="1">
    <location>
        <begin position="26"/>
        <end position="73"/>
    </location>
</feature>
<comment type="caution">
    <text evidence="2">The sequence shown here is derived from an EMBL/GenBank/DDBJ whole genome shotgun (WGS) entry which is preliminary data.</text>
</comment>
<dbReference type="GO" id="GO:0003676">
    <property type="term" value="F:nucleic acid binding"/>
    <property type="evidence" value="ECO:0007669"/>
    <property type="project" value="InterPro"/>
</dbReference>
<feature type="signal peptide" evidence="1">
    <location>
        <begin position="1"/>
        <end position="25"/>
    </location>
</feature>
<accession>A0A8X6VM41</accession>
<dbReference type="InterPro" id="IPR036397">
    <property type="entry name" value="RNaseH_sf"/>
</dbReference>
<name>A0A8X6VM41_TRICX</name>
<reference evidence="2" key="1">
    <citation type="submission" date="2020-08" db="EMBL/GenBank/DDBJ databases">
        <title>Multicomponent nature underlies the extraordinary mechanical properties of spider dragline silk.</title>
        <authorList>
            <person name="Kono N."/>
            <person name="Nakamura H."/>
            <person name="Mori M."/>
            <person name="Yoshida Y."/>
            <person name="Ohtoshi R."/>
            <person name="Malay A.D."/>
            <person name="Moran D.A.P."/>
            <person name="Tomita M."/>
            <person name="Numata K."/>
            <person name="Arakawa K."/>
        </authorList>
    </citation>
    <scope>NUCLEOTIDE SEQUENCE</scope>
</reference>
<evidence type="ECO:0000256" key="1">
    <source>
        <dbReference type="SAM" id="SignalP"/>
    </source>
</evidence>
<dbReference type="Proteomes" id="UP000887159">
    <property type="component" value="Unassembled WGS sequence"/>
</dbReference>
<protein>
    <recommendedName>
        <fullName evidence="4">RNase H type-1 domain-containing protein</fullName>
    </recommendedName>
</protein>
<keyword evidence="1" id="KW-0732">Signal</keyword>
<proteinExistence type="predicted"/>
<dbReference type="Gene3D" id="3.30.420.10">
    <property type="entry name" value="Ribonuclease H-like superfamily/Ribonuclease H"/>
    <property type="match status" value="1"/>
</dbReference>
<dbReference type="SUPFAM" id="SSF53098">
    <property type="entry name" value="Ribonuclease H-like"/>
    <property type="match status" value="1"/>
</dbReference>
<evidence type="ECO:0000313" key="2">
    <source>
        <dbReference type="EMBL" id="GFY13118.1"/>
    </source>
</evidence>
<sequence length="73" mass="8262">MSLSVRSELLIFLSAPLILFTPFFAQLNSTEKLVVNVQSILHYLEDCEVYFYVRGHSGNLGNDKVDQLAKRAT</sequence>
<dbReference type="EMBL" id="BMAU01021319">
    <property type="protein sequence ID" value="GFY13118.1"/>
    <property type="molecule type" value="Genomic_DNA"/>
</dbReference>
<evidence type="ECO:0008006" key="4">
    <source>
        <dbReference type="Google" id="ProtNLM"/>
    </source>
</evidence>
<evidence type="ECO:0000313" key="3">
    <source>
        <dbReference type="Proteomes" id="UP000887159"/>
    </source>
</evidence>
<dbReference type="InterPro" id="IPR012337">
    <property type="entry name" value="RNaseH-like_sf"/>
</dbReference>